<comment type="subcellular location">
    <subcellularLocation>
        <location evidence="10">Cell inner membrane</location>
        <topology evidence="10">Multi-pass membrane protein</topology>
    </subcellularLocation>
    <subcellularLocation>
        <location evidence="2">Cell membrane</location>
        <topology evidence="2">Multi-pass membrane protein</topology>
    </subcellularLocation>
</comment>
<evidence type="ECO:0000313" key="13">
    <source>
        <dbReference type="Proteomes" id="UP000335415"/>
    </source>
</evidence>
<dbReference type="NCBIfam" id="TIGR00710">
    <property type="entry name" value="efflux_Bcr_CflA"/>
    <property type="match status" value="1"/>
</dbReference>
<keyword evidence="6" id="KW-1003">Cell membrane</keyword>
<feature type="transmembrane region" description="Helical" evidence="10">
    <location>
        <begin position="206"/>
        <end position="226"/>
    </location>
</feature>
<dbReference type="InterPro" id="IPR001958">
    <property type="entry name" value="Tet-R_TetA/multi-R_MdtG-like"/>
</dbReference>
<dbReference type="InterPro" id="IPR036259">
    <property type="entry name" value="MFS_trans_sf"/>
</dbReference>
<comment type="function">
    <text evidence="1">Resistance to tetracycline by an active tetracycline efflux. This is an energy-dependent process that decreases the accumulation of the antibiotic in whole cells. This protein functions as a metal-tetracycline/H(+) antiporter.</text>
</comment>
<evidence type="ECO:0000256" key="3">
    <source>
        <dbReference type="ARBA" id="ARBA00006236"/>
    </source>
</evidence>
<comment type="caution">
    <text evidence="12">The sequence shown here is derived from an EMBL/GenBank/DDBJ whole genome shotgun (WGS) entry which is preliminary data.</text>
</comment>
<evidence type="ECO:0000313" key="12">
    <source>
        <dbReference type="EMBL" id="KAA9001787.1"/>
    </source>
</evidence>
<feature type="transmembrane region" description="Helical" evidence="10">
    <location>
        <begin position="271"/>
        <end position="296"/>
    </location>
</feature>
<evidence type="ECO:0000256" key="8">
    <source>
        <dbReference type="ARBA" id="ARBA00022989"/>
    </source>
</evidence>
<feature type="transmembrane region" description="Helical" evidence="10">
    <location>
        <begin position="340"/>
        <end position="360"/>
    </location>
</feature>
<protein>
    <recommendedName>
        <fullName evidence="10">Bcr/CflA family efflux transporter</fullName>
    </recommendedName>
</protein>
<dbReference type="PRINTS" id="PR01035">
    <property type="entry name" value="TCRTETA"/>
</dbReference>
<evidence type="ECO:0000256" key="7">
    <source>
        <dbReference type="ARBA" id="ARBA00022692"/>
    </source>
</evidence>
<evidence type="ECO:0000256" key="5">
    <source>
        <dbReference type="ARBA" id="ARBA00022448"/>
    </source>
</evidence>
<dbReference type="PANTHER" id="PTHR23502:SF70">
    <property type="entry name" value="BCR_CFLA FAMILY EFFLUX TRANSPORTER"/>
    <property type="match status" value="1"/>
</dbReference>
<comment type="similarity">
    <text evidence="3 10">Belongs to the major facilitator superfamily. Bcr/CmlA family.</text>
</comment>
<dbReference type="InterPro" id="IPR020846">
    <property type="entry name" value="MFS_dom"/>
</dbReference>
<accession>A0A5J5G3V7</accession>
<dbReference type="SUPFAM" id="SSF103473">
    <property type="entry name" value="MFS general substrate transporter"/>
    <property type="match status" value="1"/>
</dbReference>
<dbReference type="PROSITE" id="PS50850">
    <property type="entry name" value="MFS"/>
    <property type="match status" value="1"/>
</dbReference>
<comment type="similarity">
    <text evidence="4">Belongs to the major facilitator superfamily. TCR/Tet family.</text>
</comment>
<gene>
    <name evidence="12" type="ORF">FJU30_05715</name>
</gene>
<dbReference type="RefSeq" id="WP_150434025.1">
    <property type="nucleotide sequence ID" value="NZ_VYKJ01000002.1"/>
</dbReference>
<keyword evidence="5 10" id="KW-0813">Transport</keyword>
<dbReference type="Proteomes" id="UP000335415">
    <property type="component" value="Unassembled WGS sequence"/>
</dbReference>
<dbReference type="EMBL" id="VYKJ01000002">
    <property type="protein sequence ID" value="KAA9001787.1"/>
    <property type="molecule type" value="Genomic_DNA"/>
</dbReference>
<dbReference type="OrthoDB" id="9814303at2"/>
<evidence type="ECO:0000256" key="9">
    <source>
        <dbReference type="ARBA" id="ARBA00023136"/>
    </source>
</evidence>
<dbReference type="PANTHER" id="PTHR23502">
    <property type="entry name" value="MAJOR FACILITATOR SUPERFAMILY"/>
    <property type="match status" value="1"/>
</dbReference>
<keyword evidence="13" id="KW-1185">Reference proteome</keyword>
<organism evidence="12 13">
    <name type="scientific">Affinibrenneria salicis</name>
    <dbReference type="NCBI Taxonomy" id="2590031"/>
    <lineage>
        <taxon>Bacteria</taxon>
        <taxon>Pseudomonadati</taxon>
        <taxon>Pseudomonadota</taxon>
        <taxon>Gammaproteobacteria</taxon>
        <taxon>Enterobacterales</taxon>
        <taxon>Pectobacteriaceae</taxon>
        <taxon>Affinibrenneria</taxon>
    </lineage>
</organism>
<evidence type="ECO:0000256" key="10">
    <source>
        <dbReference type="RuleBase" id="RU365088"/>
    </source>
</evidence>
<proteinExistence type="inferred from homology"/>
<keyword evidence="7 10" id="KW-0812">Transmembrane</keyword>
<reference evidence="12 13" key="1">
    <citation type="submission" date="2019-09" db="EMBL/GenBank/DDBJ databases">
        <authorList>
            <person name="Li Y."/>
        </authorList>
    </citation>
    <scope>NUCLEOTIDE SEQUENCE [LARGE SCALE GENOMIC DNA]</scope>
    <source>
        <strain evidence="12 13">L3-3HA</strain>
    </source>
</reference>
<dbReference type="AlphaFoldDB" id="A0A5J5G3V7"/>
<dbReference type="InterPro" id="IPR011701">
    <property type="entry name" value="MFS"/>
</dbReference>
<evidence type="ECO:0000256" key="2">
    <source>
        <dbReference type="ARBA" id="ARBA00004651"/>
    </source>
</evidence>
<dbReference type="Gene3D" id="1.20.1720.10">
    <property type="entry name" value="Multidrug resistance protein D"/>
    <property type="match status" value="1"/>
</dbReference>
<feature type="transmembrane region" description="Helical" evidence="10">
    <location>
        <begin position="95"/>
        <end position="116"/>
    </location>
</feature>
<feature type="transmembrane region" description="Helical" evidence="10">
    <location>
        <begin position="238"/>
        <end position="259"/>
    </location>
</feature>
<feature type="transmembrane region" description="Helical" evidence="10">
    <location>
        <begin position="42"/>
        <end position="62"/>
    </location>
</feature>
<keyword evidence="8 10" id="KW-1133">Transmembrane helix</keyword>
<dbReference type="InterPro" id="IPR005829">
    <property type="entry name" value="Sugar_transporter_CS"/>
</dbReference>
<feature type="transmembrane region" description="Helical" evidence="10">
    <location>
        <begin position="69"/>
        <end position="89"/>
    </location>
</feature>
<comment type="caution">
    <text evidence="10">Lacks conserved residue(s) required for the propagation of feature annotation.</text>
</comment>
<dbReference type="GO" id="GO:1990961">
    <property type="term" value="P:xenobiotic detoxification by transmembrane export across the plasma membrane"/>
    <property type="evidence" value="ECO:0007669"/>
    <property type="project" value="InterPro"/>
</dbReference>
<feature type="transmembrane region" description="Helical" evidence="10">
    <location>
        <begin position="128"/>
        <end position="146"/>
    </location>
</feature>
<evidence type="ECO:0000256" key="6">
    <source>
        <dbReference type="ARBA" id="ARBA00022475"/>
    </source>
</evidence>
<feature type="transmembrane region" description="Helical" evidence="10">
    <location>
        <begin position="366"/>
        <end position="382"/>
    </location>
</feature>
<keyword evidence="9 10" id="KW-0472">Membrane</keyword>
<dbReference type="InterPro" id="IPR004812">
    <property type="entry name" value="Efflux_drug-R_Bcr/CmlA"/>
</dbReference>
<dbReference type="CDD" id="cd17320">
    <property type="entry name" value="MFS_MdfA_MDR_like"/>
    <property type="match status" value="1"/>
</dbReference>
<evidence type="ECO:0000256" key="1">
    <source>
        <dbReference type="ARBA" id="ARBA00003279"/>
    </source>
</evidence>
<sequence length="398" mass="41534">MQNFILLLLAIILLGPLGIDLFLPVIPAISVGLNSSETLIQSTIALFILVIGLGQLIAGPLVDKYGRRPLALAGSLLYIIGAILAALAGNPALFVASRILQGVAVCCTAVVSFSCVRDRLDGDEAARAFSFLNGTLNIVPALAPLFGGLIAEALGWRAPFWFMGGYGALVFLLIAFFLPETRPDSTRAVQGLPLRQYARILCSSRFLGFALVNAGAMGMGLTWVSLSPQILMSDARLSPLQFSLAFGANGFWIMLLSFLAGRVIRKAGRPFSLTIGCLLMASGFISLLAGVALLPAALQNHWLAFMLPVGLACAGLAFLIGPATSYALEPYSSEAGIASALIGFLQMAGGAALGLSAMALPLAPKVGLALVMLTAALLGLYARRLSGSQPVSVTRRNG</sequence>
<dbReference type="PROSITE" id="PS00216">
    <property type="entry name" value="SUGAR_TRANSPORT_1"/>
    <property type="match status" value="1"/>
</dbReference>
<feature type="transmembrane region" description="Helical" evidence="10">
    <location>
        <begin position="158"/>
        <end position="178"/>
    </location>
</feature>
<feature type="domain" description="Major facilitator superfamily (MFS) profile" evidence="11">
    <location>
        <begin position="4"/>
        <end position="387"/>
    </location>
</feature>
<dbReference type="Pfam" id="PF07690">
    <property type="entry name" value="MFS_1"/>
    <property type="match status" value="1"/>
</dbReference>
<evidence type="ECO:0000256" key="4">
    <source>
        <dbReference type="ARBA" id="ARBA00007520"/>
    </source>
</evidence>
<dbReference type="GO" id="GO:0005886">
    <property type="term" value="C:plasma membrane"/>
    <property type="evidence" value="ECO:0007669"/>
    <property type="project" value="UniProtKB-SubCell"/>
</dbReference>
<feature type="transmembrane region" description="Helical" evidence="10">
    <location>
        <begin position="302"/>
        <end position="328"/>
    </location>
</feature>
<evidence type="ECO:0000259" key="11">
    <source>
        <dbReference type="PROSITE" id="PS50850"/>
    </source>
</evidence>
<name>A0A5J5G3V7_9GAMM</name>
<dbReference type="GO" id="GO:0042910">
    <property type="term" value="F:xenobiotic transmembrane transporter activity"/>
    <property type="evidence" value="ECO:0007669"/>
    <property type="project" value="InterPro"/>
</dbReference>
<keyword evidence="10" id="KW-0997">Cell inner membrane</keyword>